<evidence type="ECO:0000256" key="1">
    <source>
        <dbReference type="SAM" id="Coils"/>
    </source>
</evidence>
<dbReference type="EMBL" id="WIXP02000004">
    <property type="protein sequence ID" value="KAF6211879.1"/>
    <property type="molecule type" value="Genomic_DNA"/>
</dbReference>
<evidence type="ECO:0000313" key="3">
    <source>
        <dbReference type="EMBL" id="KAF6211879.1"/>
    </source>
</evidence>
<accession>A0A8S9XTJ4</accession>
<proteinExistence type="predicted"/>
<keyword evidence="1" id="KW-0175">Coiled coil</keyword>
<dbReference type="AlphaFoldDB" id="A0A8S9XTJ4"/>
<sequence>MSYFKETSYAENHRELTKVKTELVELKKHYQETVAENQILKKNASNLQMNQVRNKSPFGLSGFSDTAGRSFQRGSAFLTPSPSSISGSEIPSQGRSRLSTPDSHTKRIFTPVEKTSFNNAGFRQSESLKTPRSSNLSVNSQPFVLSSQPPQTQYSGRSSRSDATSRSWSSGTSSRNTTKTIRKSRDSFISKLNNSSIY</sequence>
<feature type="compositionally biased region" description="Low complexity" evidence="2">
    <location>
        <begin position="155"/>
        <end position="178"/>
    </location>
</feature>
<feature type="region of interest" description="Disordered" evidence="2">
    <location>
        <begin position="72"/>
        <end position="182"/>
    </location>
</feature>
<name>A0A8S9XTJ4_APOLU</name>
<protein>
    <submittedName>
        <fullName evidence="3">Uncharacterized protein</fullName>
    </submittedName>
</protein>
<feature type="compositionally biased region" description="Low complexity" evidence="2">
    <location>
        <begin position="80"/>
        <end position="92"/>
    </location>
</feature>
<reference evidence="3" key="1">
    <citation type="journal article" date="2021" name="Mol. Ecol. Resour.">
        <title>Apolygus lucorum genome provides insights into omnivorousness and mesophyll feeding.</title>
        <authorList>
            <person name="Liu Y."/>
            <person name="Liu H."/>
            <person name="Wang H."/>
            <person name="Huang T."/>
            <person name="Liu B."/>
            <person name="Yang B."/>
            <person name="Yin L."/>
            <person name="Li B."/>
            <person name="Zhang Y."/>
            <person name="Zhang S."/>
            <person name="Jiang F."/>
            <person name="Zhang X."/>
            <person name="Ren Y."/>
            <person name="Wang B."/>
            <person name="Wang S."/>
            <person name="Lu Y."/>
            <person name="Wu K."/>
            <person name="Fan W."/>
            <person name="Wang G."/>
        </authorList>
    </citation>
    <scope>NUCLEOTIDE SEQUENCE</scope>
    <source>
        <strain evidence="3">12Hb</strain>
    </source>
</reference>
<dbReference type="Proteomes" id="UP000466442">
    <property type="component" value="Unassembled WGS sequence"/>
</dbReference>
<evidence type="ECO:0000256" key="2">
    <source>
        <dbReference type="SAM" id="MobiDB-lite"/>
    </source>
</evidence>
<comment type="caution">
    <text evidence="3">The sequence shown here is derived from an EMBL/GenBank/DDBJ whole genome shotgun (WGS) entry which is preliminary data.</text>
</comment>
<feature type="compositionally biased region" description="Polar residues" evidence="2">
    <location>
        <begin position="93"/>
        <end position="102"/>
    </location>
</feature>
<organism evidence="3 4">
    <name type="scientific">Apolygus lucorum</name>
    <name type="common">Small green plant bug</name>
    <name type="synonym">Lygocoris lucorum</name>
    <dbReference type="NCBI Taxonomy" id="248454"/>
    <lineage>
        <taxon>Eukaryota</taxon>
        <taxon>Metazoa</taxon>
        <taxon>Ecdysozoa</taxon>
        <taxon>Arthropoda</taxon>
        <taxon>Hexapoda</taxon>
        <taxon>Insecta</taxon>
        <taxon>Pterygota</taxon>
        <taxon>Neoptera</taxon>
        <taxon>Paraneoptera</taxon>
        <taxon>Hemiptera</taxon>
        <taxon>Heteroptera</taxon>
        <taxon>Panheteroptera</taxon>
        <taxon>Cimicomorpha</taxon>
        <taxon>Miridae</taxon>
        <taxon>Mirini</taxon>
        <taxon>Apolygus</taxon>
    </lineage>
</organism>
<evidence type="ECO:0000313" key="4">
    <source>
        <dbReference type="Proteomes" id="UP000466442"/>
    </source>
</evidence>
<keyword evidence="4" id="KW-1185">Reference proteome</keyword>
<gene>
    <name evidence="3" type="ORF">GE061_012395</name>
</gene>
<feature type="compositionally biased region" description="Polar residues" evidence="2">
    <location>
        <begin position="113"/>
        <end position="154"/>
    </location>
</feature>
<feature type="coiled-coil region" evidence="1">
    <location>
        <begin position="23"/>
        <end position="50"/>
    </location>
</feature>